<dbReference type="PDB" id="8S7V">
    <property type="method" value="EM"/>
    <property type="resolution" value="2.56 A"/>
    <property type="chains" value="L=1-93"/>
</dbReference>
<dbReference type="EMBL" id="JAGINF010000011">
    <property type="protein sequence ID" value="MBP2220367.1"/>
    <property type="molecule type" value="Genomic_DNA"/>
</dbReference>
<reference evidence="18 19" key="6">
    <citation type="journal article" date="2025" name="Nature">
        <title>Structure of the ATP-driven methyl-coenzyme M reductase activation complex.</title>
        <authorList>
            <person name="Ramirez-Amador F."/>
            <person name="Paul S."/>
            <person name="Kumar A."/>
            <person name="Lorent C."/>
            <person name="Keller S."/>
            <person name="Bohn S."/>
            <person name="Nguyen T."/>
            <person name="Lometto S."/>
            <person name="Vlegels D."/>
            <person name="Kahnt J."/>
            <person name="Deobald D."/>
            <person name="Abendroth F."/>
            <person name="Vazquez O."/>
            <person name="Hochberg G."/>
            <person name="Scheller S."/>
            <person name="Stripp S.T."/>
            <person name="Schuller J.M."/>
        </authorList>
    </citation>
    <scope>STRUCTURE BY ELECTRON MICROSCOPY (2.14 ANGSTROMS)</scope>
</reference>
<reference evidence="10" key="5">
    <citation type="submission" date="2021-03" db="EMBL/GenBank/DDBJ databases">
        <title>Genomic Encyclopedia of Type Strains, Phase IV (KMG-IV): sequencing the most valuable type-strain genomes for metagenomic binning, comparative biology and taxonomic classification.</title>
        <authorList>
            <person name="Goeker M."/>
        </authorList>
    </citation>
    <scope>NUCLEOTIDE SEQUENCE</scope>
    <source>
        <strain evidence="10">DSM 2771</strain>
    </source>
</reference>
<organism evidence="1 11">
    <name type="scientific">Methanococcus maripaludis</name>
    <name type="common">Methanococcus deltae</name>
    <dbReference type="NCBI Taxonomy" id="39152"/>
    <lineage>
        <taxon>Archaea</taxon>
        <taxon>Methanobacteriati</taxon>
        <taxon>Methanobacteriota</taxon>
        <taxon>Methanomada group</taxon>
        <taxon>Methanococci</taxon>
        <taxon>Methanococcales</taxon>
        <taxon>Methanococcaceae</taxon>
        <taxon>Methanococcus</taxon>
    </lineage>
</organism>
<evidence type="ECO:0000313" key="14">
    <source>
        <dbReference type="Proteomes" id="UP000567099"/>
    </source>
</evidence>
<dbReference type="EMBL" id="JACHED010000006">
    <property type="protein sequence ID" value="MBB6497800.1"/>
    <property type="molecule type" value="Genomic_DNA"/>
</dbReference>
<dbReference type="KEGG" id="mmad:MMJJ_11000"/>
<evidence type="ECO:0000313" key="11">
    <source>
        <dbReference type="Proteomes" id="UP000239462"/>
    </source>
</evidence>
<reference evidence="8" key="3">
    <citation type="submission" date="2020-07" db="EMBL/GenBank/DDBJ databases">
        <title>Severe corrosion of carbon steel in oil field produced water can be linked to methanogenic archaea containing a special type of NiFe hydrogenase.</title>
        <authorList>
            <person name="Lahme S."/>
            <person name="Mand J."/>
            <person name="Longwell J."/>
            <person name="Smith R."/>
            <person name="Enning D."/>
        </authorList>
    </citation>
    <scope>NUCLEOTIDE SEQUENCE</scope>
    <source>
        <strain evidence="8">MIC098Bin5</strain>
    </source>
</reference>
<dbReference type="RefSeq" id="WP_011169945.1">
    <property type="nucleotide sequence ID" value="NZ_BAAABJ010000002.1"/>
</dbReference>
<evidence type="ECO:0000313" key="9">
    <source>
        <dbReference type="EMBL" id="MBM7410177.1"/>
    </source>
</evidence>
<dbReference type="EMBL" id="JACCQJ010000005">
    <property type="protein sequence ID" value="MBG0770033.1"/>
    <property type="molecule type" value="Genomic_DNA"/>
</dbReference>
<dbReference type="PIRSF" id="PIRSF037053">
    <property type="entry name" value="UCP037053"/>
    <property type="match status" value="1"/>
</dbReference>
<protein>
    <submittedName>
        <fullName evidence="8">DUF2098 domain-containing protein</fullName>
    </submittedName>
</protein>
<dbReference type="AlphaFoldDB" id="A0A2L1CAX0"/>
<evidence type="ECO:0000313" key="13">
    <source>
        <dbReference type="Proteomes" id="UP000564425"/>
    </source>
</evidence>
<evidence type="ECO:0000313" key="2">
    <source>
        <dbReference type="EMBL" id="MBA2847628.1"/>
    </source>
</evidence>
<accession>A0A2L1CAX0</accession>
<dbReference type="Proteomes" id="UP000564425">
    <property type="component" value="Unassembled WGS sequence"/>
</dbReference>
<reference evidence="11" key="1">
    <citation type="journal article" date="2018" name="Genome Announc.">
        <title>Complete Genome Sequence of the Methanococcus maripaludis Type Strain JJ (DSM 2067), a Model for Selenoprotein Synthesis in Archaea.</title>
        <authorList>
            <person name="Poehlein A."/>
            <person name="Heym D."/>
            <person name="Quitzke V."/>
            <person name="Fersch J."/>
            <person name="Daniel R."/>
            <person name="Rother M."/>
        </authorList>
    </citation>
    <scope>NUCLEOTIDE SEQUENCE [LARGE SCALE GENOMIC DNA]</scope>
    <source>
        <strain evidence="11">DSM 2067</strain>
    </source>
</reference>
<sequence>MTLDRNGKLIEIGSYVRYINTGTHGTVKAIEPKNDEEWVLLENDIYYRPELLELVERRKIEKKESEEELIERITNEDIDLEAAENGCGCSGAG</sequence>
<dbReference type="EMBL" id="JAFBBC010000003">
    <property type="protein sequence ID" value="MBM7410177.1"/>
    <property type="molecule type" value="Genomic_DNA"/>
</dbReference>
<evidence type="ECO:0000313" key="17">
    <source>
        <dbReference type="Proteomes" id="UP000590564"/>
    </source>
</evidence>
<dbReference type="EMBL" id="JACHIQ010000004">
    <property type="protein sequence ID" value="MBB6068389.1"/>
    <property type="molecule type" value="Genomic_DNA"/>
</dbReference>
<dbReference type="Proteomes" id="UP000558015">
    <property type="component" value="Unassembled WGS sequence"/>
</dbReference>
<name>A0A2L1CAX0_METMI</name>
<proteinExistence type="evidence at protein level"/>
<dbReference type="EMBL" id="CP026606">
    <property type="protein sequence ID" value="AVB76494.1"/>
    <property type="molecule type" value="Genomic_DNA"/>
</dbReference>
<dbReference type="EMBL" id="JACDUN010000002">
    <property type="protein sequence ID" value="MBA2859179.1"/>
    <property type="molecule type" value="Genomic_DNA"/>
</dbReference>
<evidence type="ECO:0000313" key="6">
    <source>
        <dbReference type="EMBL" id="MBB6068389.1"/>
    </source>
</evidence>
<dbReference type="Proteomes" id="UP000590564">
    <property type="component" value="Unassembled WGS sequence"/>
</dbReference>
<dbReference type="Proteomes" id="UP000239462">
    <property type="component" value="Chromosome"/>
</dbReference>
<evidence type="ECO:0000313" key="15">
    <source>
        <dbReference type="Proteomes" id="UP000571854"/>
    </source>
</evidence>
<dbReference type="SMR" id="A0A2L1CAX0"/>
<evidence type="ECO:0007829" key="19">
    <source>
        <dbReference type="PDB" id="8S7X"/>
    </source>
</evidence>
<dbReference type="Pfam" id="PF09871">
    <property type="entry name" value="DUF2098"/>
    <property type="match status" value="1"/>
</dbReference>
<dbReference type="EMBL" id="JACDUJ010000002">
    <property type="protein sequence ID" value="MBA2847628.1"/>
    <property type="molecule type" value="Genomic_DNA"/>
</dbReference>
<evidence type="ECO:0000313" key="10">
    <source>
        <dbReference type="EMBL" id="MBP2220367.1"/>
    </source>
</evidence>
<dbReference type="EMDB" id="EMD-19788"/>
<evidence type="ECO:0007829" key="18">
    <source>
        <dbReference type="PDB" id="8S7V"/>
    </source>
</evidence>
<dbReference type="Proteomes" id="UP000722095">
    <property type="component" value="Unassembled WGS sequence"/>
</dbReference>
<dbReference type="EMDB" id="EMD-51767"/>
<dbReference type="InterPro" id="IPR019209">
    <property type="entry name" value="DUF2098"/>
</dbReference>
<evidence type="ECO:0000313" key="16">
    <source>
        <dbReference type="Proteomes" id="UP000584706"/>
    </source>
</evidence>
<evidence type="ECO:0000313" key="1">
    <source>
        <dbReference type="EMBL" id="AVB76494.1"/>
    </source>
</evidence>
<evidence type="ECO:0000313" key="7">
    <source>
        <dbReference type="EMBL" id="MBB6497800.1"/>
    </source>
</evidence>
<evidence type="ECO:0000313" key="3">
    <source>
        <dbReference type="EMBL" id="MBA2852037.1"/>
    </source>
</evidence>
<dbReference type="PDB" id="8S7X">
    <property type="method" value="EM"/>
    <property type="resolution" value="2.78 A"/>
    <property type="chains" value="L=1-93"/>
</dbReference>
<dbReference type="PDB" id="9H1L">
    <property type="method" value="EM"/>
    <property type="resolution" value="2.14 A"/>
    <property type="chains" value="L=1-93"/>
</dbReference>
<dbReference type="Proteomes" id="UP000567099">
    <property type="component" value="Unassembled WGS sequence"/>
</dbReference>
<dbReference type="OMA" id="DNNLMYR"/>
<dbReference type="EMBL" id="JACDUO010000005">
    <property type="protein sequence ID" value="MBA2864934.1"/>
    <property type="molecule type" value="Genomic_DNA"/>
</dbReference>
<reference evidence="16 17" key="4">
    <citation type="submission" date="2020-08" db="EMBL/GenBank/DDBJ databases">
        <title>Genomic Encyclopedia of Type Strains, Phase IV (KMG-V): Genome sequencing to study the core and pangenomes of soil and plant-associated prokaryotes.</title>
        <authorList>
            <person name="Whitman W."/>
        </authorList>
    </citation>
    <scope>NUCLEOTIDE SEQUENCE [LARGE SCALE GENOMIC DNA]</scope>
    <source>
        <strain evidence="3 13">A1</strain>
        <strain evidence="2 15">A5</strain>
        <strain evidence="4 12">C12</strain>
        <strain evidence="5 14">C13</strain>
        <strain evidence="7 17">D1</strain>
        <strain evidence="6 16">DSM 7078</strain>
        <strain evidence="9">RC</strain>
    </source>
</reference>
<gene>
    <name evidence="8" type="ORF">H0S71_09125</name>
    <name evidence="9" type="ORF">HNP85_001888</name>
    <name evidence="3" type="ORF">HNP86_002211</name>
    <name evidence="2" type="ORF">HNP88_001851</name>
    <name evidence="4" type="ORF">HNP93_001919</name>
    <name evidence="5" type="ORF">HNP94_001973</name>
    <name evidence="7" type="ORF">HNP96_001860</name>
    <name evidence="6" type="ORF">HNP97_001918</name>
    <name evidence="10" type="ORF">J2745_001881</name>
    <name evidence="1" type="ORF">MMJJ_11000</name>
</gene>
<dbReference type="Proteomes" id="UP000571854">
    <property type="component" value="Unassembled WGS sequence"/>
</dbReference>
<dbReference type="Proteomes" id="UP000584706">
    <property type="component" value="Unassembled WGS sequence"/>
</dbReference>
<dbReference type="GeneID" id="10983307"/>
<dbReference type="Proteomes" id="UP000742560">
    <property type="component" value="Unassembled WGS sequence"/>
</dbReference>
<evidence type="ECO:0000313" key="8">
    <source>
        <dbReference type="EMBL" id="MBG0770033.1"/>
    </source>
</evidence>
<dbReference type="EMDB" id="EMD-19787"/>
<reference evidence="1" key="2">
    <citation type="submission" date="2018-02" db="EMBL/GenBank/DDBJ databases">
        <title>Complete genome sequence of the Methanococcus maripaludis type strain JJ (DSM 2067), a model for selenoprotein synthesis in Archaea.</title>
        <authorList>
            <person name="Poehlein A."/>
            <person name="Heym D."/>
            <person name="Quitzke V."/>
            <person name="Fersch J."/>
            <person name="Daniel R."/>
            <person name="Rother M."/>
        </authorList>
    </citation>
    <scope>NUCLEOTIDE SEQUENCE [LARGE SCALE GENOMIC DNA]</scope>
    <source>
        <strain evidence="1">DSM 2067</strain>
    </source>
</reference>
<dbReference type="Proteomes" id="UP000714405">
    <property type="component" value="Unassembled WGS sequence"/>
</dbReference>
<dbReference type="InterPro" id="IPR017099">
    <property type="entry name" value="UCP037053"/>
</dbReference>
<dbReference type="EMBL" id="JACDUH010000005">
    <property type="protein sequence ID" value="MBA2852037.1"/>
    <property type="molecule type" value="Genomic_DNA"/>
</dbReference>
<evidence type="ECO:0000313" key="5">
    <source>
        <dbReference type="EMBL" id="MBA2864934.1"/>
    </source>
</evidence>
<evidence type="ECO:0000313" key="4">
    <source>
        <dbReference type="EMBL" id="MBA2859179.1"/>
    </source>
</evidence>
<evidence type="ECO:0000313" key="12">
    <source>
        <dbReference type="Proteomes" id="UP000558015"/>
    </source>
</evidence>
<keyword evidence="18 19" id="KW-0002">3D-structure</keyword>